<evidence type="ECO:0000313" key="2">
    <source>
        <dbReference type="Proteomes" id="UP000054166"/>
    </source>
</evidence>
<sequence>MSHRGDHRTCPVSPNYAHLSLVKDSILEELVFLPPISFLAGIRLSGSFQLEVTVDEKTTASRTPRDIWTLLWSVP</sequence>
<reference evidence="1 2" key="1">
    <citation type="submission" date="2014-04" db="EMBL/GenBank/DDBJ databases">
        <authorList>
            <consortium name="DOE Joint Genome Institute"/>
            <person name="Kuo A."/>
            <person name="Tarkka M."/>
            <person name="Buscot F."/>
            <person name="Kohler A."/>
            <person name="Nagy L.G."/>
            <person name="Floudas D."/>
            <person name="Copeland A."/>
            <person name="Barry K.W."/>
            <person name="Cichocki N."/>
            <person name="Veneault-Fourrey C."/>
            <person name="LaButti K."/>
            <person name="Lindquist E.A."/>
            <person name="Lipzen A."/>
            <person name="Lundell T."/>
            <person name="Morin E."/>
            <person name="Murat C."/>
            <person name="Sun H."/>
            <person name="Tunlid A."/>
            <person name="Henrissat B."/>
            <person name="Grigoriev I.V."/>
            <person name="Hibbett D.S."/>
            <person name="Martin F."/>
            <person name="Nordberg H.P."/>
            <person name="Cantor M.N."/>
            <person name="Hua S.X."/>
        </authorList>
    </citation>
    <scope>NUCLEOTIDE SEQUENCE [LARGE SCALE GENOMIC DNA]</scope>
    <source>
        <strain evidence="1 2">F 1598</strain>
    </source>
</reference>
<dbReference type="InParanoid" id="A0A0C3ESL4"/>
<reference evidence="2" key="2">
    <citation type="submission" date="2015-01" db="EMBL/GenBank/DDBJ databases">
        <title>Evolutionary Origins and Diversification of the Mycorrhizal Mutualists.</title>
        <authorList>
            <consortium name="DOE Joint Genome Institute"/>
            <consortium name="Mycorrhizal Genomics Consortium"/>
            <person name="Kohler A."/>
            <person name="Kuo A."/>
            <person name="Nagy L.G."/>
            <person name="Floudas D."/>
            <person name="Copeland A."/>
            <person name="Barry K.W."/>
            <person name="Cichocki N."/>
            <person name="Veneault-Fourrey C."/>
            <person name="LaButti K."/>
            <person name="Lindquist E.A."/>
            <person name="Lipzen A."/>
            <person name="Lundell T."/>
            <person name="Morin E."/>
            <person name="Murat C."/>
            <person name="Riley R."/>
            <person name="Ohm R."/>
            <person name="Sun H."/>
            <person name="Tunlid A."/>
            <person name="Henrissat B."/>
            <person name="Grigoriev I.V."/>
            <person name="Hibbett D.S."/>
            <person name="Martin F."/>
        </authorList>
    </citation>
    <scope>NUCLEOTIDE SEQUENCE [LARGE SCALE GENOMIC DNA]</scope>
    <source>
        <strain evidence="2">F 1598</strain>
    </source>
</reference>
<dbReference type="HOGENOM" id="CLU_2671956_0_0_1"/>
<accession>A0A0C3ESL4</accession>
<keyword evidence="2" id="KW-1185">Reference proteome</keyword>
<proteinExistence type="predicted"/>
<evidence type="ECO:0000313" key="1">
    <source>
        <dbReference type="EMBL" id="KIM71084.1"/>
    </source>
</evidence>
<gene>
    <name evidence="1" type="ORF">PILCRDRAFT_830553</name>
</gene>
<dbReference type="AlphaFoldDB" id="A0A0C3ESL4"/>
<protein>
    <submittedName>
        <fullName evidence="1">Uncharacterized protein</fullName>
    </submittedName>
</protein>
<organism evidence="1 2">
    <name type="scientific">Piloderma croceum (strain F 1598)</name>
    <dbReference type="NCBI Taxonomy" id="765440"/>
    <lineage>
        <taxon>Eukaryota</taxon>
        <taxon>Fungi</taxon>
        <taxon>Dikarya</taxon>
        <taxon>Basidiomycota</taxon>
        <taxon>Agaricomycotina</taxon>
        <taxon>Agaricomycetes</taxon>
        <taxon>Agaricomycetidae</taxon>
        <taxon>Atheliales</taxon>
        <taxon>Atheliaceae</taxon>
        <taxon>Piloderma</taxon>
    </lineage>
</organism>
<name>A0A0C3ESL4_PILCF</name>
<dbReference type="Proteomes" id="UP000054166">
    <property type="component" value="Unassembled WGS sequence"/>
</dbReference>
<dbReference type="EMBL" id="KN833507">
    <property type="protein sequence ID" value="KIM71084.1"/>
    <property type="molecule type" value="Genomic_DNA"/>
</dbReference>